<dbReference type="AlphaFoldDB" id="A0A6A7BW59"/>
<proteinExistence type="predicted"/>
<organism evidence="1 2">
    <name type="scientific">Piedraia hortae CBS 480.64</name>
    <dbReference type="NCBI Taxonomy" id="1314780"/>
    <lineage>
        <taxon>Eukaryota</taxon>
        <taxon>Fungi</taxon>
        <taxon>Dikarya</taxon>
        <taxon>Ascomycota</taxon>
        <taxon>Pezizomycotina</taxon>
        <taxon>Dothideomycetes</taxon>
        <taxon>Dothideomycetidae</taxon>
        <taxon>Capnodiales</taxon>
        <taxon>Piedraiaceae</taxon>
        <taxon>Piedraia</taxon>
    </lineage>
</organism>
<accession>A0A6A7BW59</accession>
<dbReference type="EMBL" id="MU005991">
    <property type="protein sequence ID" value="KAF2859596.1"/>
    <property type="molecule type" value="Genomic_DNA"/>
</dbReference>
<evidence type="ECO:0000313" key="2">
    <source>
        <dbReference type="Proteomes" id="UP000799421"/>
    </source>
</evidence>
<evidence type="ECO:0000313" key="1">
    <source>
        <dbReference type="EMBL" id="KAF2859596.1"/>
    </source>
</evidence>
<dbReference type="OrthoDB" id="25896at2759"/>
<protein>
    <submittedName>
        <fullName evidence="1">Uncharacterized protein</fullName>
    </submittedName>
</protein>
<name>A0A6A7BW59_9PEZI</name>
<sequence length="276" mass="31183">MSCHLPTRENNWLGFCPCAVKLQNGDKKGALKRRTEFQDSYSASGLTTYRCAEKGCAFQGHSSIDYVWKASVRFDQRGLQCRWAFLAKSHVKQAAVQRRQYQFQCPICILQYGHAEGRVWCGPDLFFDHVSTHRGKDVPPEVLQKLNIVADRICEESENYDLNFFPMNQDRPGSNSAASASDLSLARVPTHTSVVDKLRARKPTMDANTPVPRPGPGPHMPSFPAYGRERSDSVMEFPARQTEIPKPEVVDNAEPWSVGLSEWHVEKESAYFSPDF</sequence>
<keyword evidence="2" id="KW-1185">Reference proteome</keyword>
<gene>
    <name evidence="1" type="ORF">K470DRAFT_258774</name>
</gene>
<dbReference type="Proteomes" id="UP000799421">
    <property type="component" value="Unassembled WGS sequence"/>
</dbReference>
<reference evidence="1" key="1">
    <citation type="journal article" date="2020" name="Stud. Mycol.">
        <title>101 Dothideomycetes genomes: a test case for predicting lifestyles and emergence of pathogens.</title>
        <authorList>
            <person name="Haridas S."/>
            <person name="Albert R."/>
            <person name="Binder M."/>
            <person name="Bloem J."/>
            <person name="Labutti K."/>
            <person name="Salamov A."/>
            <person name="Andreopoulos B."/>
            <person name="Baker S."/>
            <person name="Barry K."/>
            <person name="Bills G."/>
            <person name="Bluhm B."/>
            <person name="Cannon C."/>
            <person name="Castanera R."/>
            <person name="Culley D."/>
            <person name="Daum C."/>
            <person name="Ezra D."/>
            <person name="Gonzalez J."/>
            <person name="Henrissat B."/>
            <person name="Kuo A."/>
            <person name="Liang C."/>
            <person name="Lipzen A."/>
            <person name="Lutzoni F."/>
            <person name="Magnuson J."/>
            <person name="Mondo S."/>
            <person name="Nolan M."/>
            <person name="Ohm R."/>
            <person name="Pangilinan J."/>
            <person name="Park H.-J."/>
            <person name="Ramirez L."/>
            <person name="Alfaro M."/>
            <person name="Sun H."/>
            <person name="Tritt A."/>
            <person name="Yoshinaga Y."/>
            <person name="Zwiers L.-H."/>
            <person name="Turgeon B."/>
            <person name="Goodwin S."/>
            <person name="Spatafora J."/>
            <person name="Crous P."/>
            <person name="Grigoriev I."/>
        </authorList>
    </citation>
    <scope>NUCLEOTIDE SEQUENCE</scope>
    <source>
        <strain evidence="1">CBS 480.64</strain>
    </source>
</reference>